<keyword evidence="4" id="KW-1185">Reference proteome</keyword>
<feature type="non-terminal residue" evidence="3">
    <location>
        <position position="1"/>
    </location>
</feature>
<feature type="non-terminal residue" evidence="3">
    <location>
        <position position="135"/>
    </location>
</feature>
<dbReference type="Gene3D" id="2.120.10.80">
    <property type="entry name" value="Kelch-type beta propeller"/>
    <property type="match status" value="1"/>
</dbReference>
<organism evidence="3 4">
    <name type="scientific">Jimgerdemannia flammicorona</name>
    <dbReference type="NCBI Taxonomy" id="994334"/>
    <lineage>
        <taxon>Eukaryota</taxon>
        <taxon>Fungi</taxon>
        <taxon>Fungi incertae sedis</taxon>
        <taxon>Mucoromycota</taxon>
        <taxon>Mucoromycotina</taxon>
        <taxon>Endogonomycetes</taxon>
        <taxon>Endogonales</taxon>
        <taxon>Endogonaceae</taxon>
        <taxon>Jimgerdemannia</taxon>
    </lineage>
</organism>
<dbReference type="InterPro" id="IPR015915">
    <property type="entry name" value="Kelch-typ_b-propeller"/>
</dbReference>
<sequence>WLQFRTLDTDAFIVRRGPFLPGQNQWFQVDLDRSIPRLSHTATQVGSYLFVVGGHDGSRYSSDVLLLNLVTMNWETRKVYGVAPCPRGYHTTILFDSRLFLFGGYDGKSVYDDVYILDLSACAYLPQITCFSIDV</sequence>
<evidence type="ECO:0000256" key="1">
    <source>
        <dbReference type="ARBA" id="ARBA00022441"/>
    </source>
</evidence>
<evidence type="ECO:0000313" key="3">
    <source>
        <dbReference type="EMBL" id="RUS18245.1"/>
    </source>
</evidence>
<dbReference type="PANTHER" id="PTHR46093">
    <property type="entry name" value="ACYL-COA-BINDING DOMAIN-CONTAINING PROTEIN 5"/>
    <property type="match status" value="1"/>
</dbReference>
<evidence type="ECO:0000256" key="2">
    <source>
        <dbReference type="ARBA" id="ARBA00022737"/>
    </source>
</evidence>
<evidence type="ECO:0000313" key="4">
    <source>
        <dbReference type="Proteomes" id="UP000274822"/>
    </source>
</evidence>
<dbReference type="SUPFAM" id="SSF117281">
    <property type="entry name" value="Kelch motif"/>
    <property type="match status" value="1"/>
</dbReference>
<reference evidence="3 4" key="1">
    <citation type="journal article" date="2018" name="New Phytol.">
        <title>Phylogenomics of Endogonaceae and evolution of mycorrhizas within Mucoromycota.</title>
        <authorList>
            <person name="Chang Y."/>
            <person name="Desiro A."/>
            <person name="Na H."/>
            <person name="Sandor L."/>
            <person name="Lipzen A."/>
            <person name="Clum A."/>
            <person name="Barry K."/>
            <person name="Grigoriev I.V."/>
            <person name="Martin F.M."/>
            <person name="Stajich J.E."/>
            <person name="Smith M.E."/>
            <person name="Bonito G."/>
            <person name="Spatafora J.W."/>
        </authorList>
    </citation>
    <scope>NUCLEOTIDE SEQUENCE [LARGE SCALE GENOMIC DNA]</scope>
    <source>
        <strain evidence="3 4">AD002</strain>
    </source>
</reference>
<comment type="caution">
    <text evidence="3">The sequence shown here is derived from an EMBL/GenBank/DDBJ whole genome shotgun (WGS) entry which is preliminary data.</text>
</comment>
<name>A0A433PLA4_9FUNG</name>
<dbReference type="AlphaFoldDB" id="A0A433PLA4"/>
<accession>A0A433PLA4</accession>
<keyword evidence="2" id="KW-0677">Repeat</keyword>
<dbReference type="EMBL" id="RBNJ01022433">
    <property type="protein sequence ID" value="RUS18245.1"/>
    <property type="molecule type" value="Genomic_DNA"/>
</dbReference>
<protein>
    <recommendedName>
        <fullName evidence="5">Galactose oxidase</fullName>
    </recommendedName>
</protein>
<proteinExistence type="predicted"/>
<dbReference type="PANTHER" id="PTHR46093:SF18">
    <property type="entry name" value="FIBRONECTIN TYPE-III DOMAIN-CONTAINING PROTEIN"/>
    <property type="match status" value="1"/>
</dbReference>
<dbReference type="Proteomes" id="UP000274822">
    <property type="component" value="Unassembled WGS sequence"/>
</dbReference>
<dbReference type="Pfam" id="PF24681">
    <property type="entry name" value="Kelch_KLHDC2_KLHL20_DRC7"/>
    <property type="match status" value="1"/>
</dbReference>
<keyword evidence="1" id="KW-0880">Kelch repeat</keyword>
<evidence type="ECO:0008006" key="5">
    <source>
        <dbReference type="Google" id="ProtNLM"/>
    </source>
</evidence>
<gene>
    <name evidence="3" type="ORF">BC938DRAFT_476043</name>
</gene>